<name>A0A380MRT0_9GAMM</name>
<reference evidence="1 2" key="1">
    <citation type="submission" date="2018-06" db="EMBL/GenBank/DDBJ databases">
        <authorList>
            <consortium name="Pathogen Informatics"/>
            <person name="Doyle S."/>
        </authorList>
    </citation>
    <scope>NUCLEOTIDE SEQUENCE [LARGE SCALE GENOMIC DNA]</scope>
    <source>
        <strain evidence="1 2">NCTC13337</strain>
    </source>
</reference>
<proteinExistence type="predicted"/>
<evidence type="ECO:0008006" key="3">
    <source>
        <dbReference type="Google" id="ProtNLM"/>
    </source>
</evidence>
<dbReference type="GO" id="GO:0007165">
    <property type="term" value="P:signal transduction"/>
    <property type="evidence" value="ECO:0007669"/>
    <property type="project" value="InterPro"/>
</dbReference>
<accession>A0A380MRT0</accession>
<protein>
    <recommendedName>
        <fullName evidence="3">CheW-like domain</fullName>
    </recommendedName>
</protein>
<dbReference type="AlphaFoldDB" id="A0A380MRT0"/>
<sequence>MTDIEVILIPSGGEEWLVFPQAIVGRVYPYAPALSAENVSEFIVGSMLVQNEKMPVLDFVFTSKEVPYEETYRIILVSTITDKSNYRRYAVISYGEPILIKLNEKEITKLSDGNHRFIAQYVSIANQSDKKIALLDLPLFEAELRMR</sequence>
<gene>
    <name evidence="1" type="ORF">NCTC13337_01248</name>
</gene>
<dbReference type="Proteomes" id="UP000254601">
    <property type="component" value="Unassembled WGS sequence"/>
</dbReference>
<evidence type="ECO:0000313" key="1">
    <source>
        <dbReference type="EMBL" id="SUO95349.1"/>
    </source>
</evidence>
<dbReference type="RefSeq" id="WP_072576790.1">
    <property type="nucleotide sequence ID" value="NZ_LWHB01000101.1"/>
</dbReference>
<dbReference type="OrthoDB" id="7063944at2"/>
<dbReference type="SUPFAM" id="SSF50341">
    <property type="entry name" value="CheW-like"/>
    <property type="match status" value="1"/>
</dbReference>
<dbReference type="EMBL" id="UHIC01000001">
    <property type="protein sequence ID" value="SUO95349.1"/>
    <property type="molecule type" value="Genomic_DNA"/>
</dbReference>
<dbReference type="InterPro" id="IPR036061">
    <property type="entry name" value="CheW-like_dom_sf"/>
</dbReference>
<dbReference type="GO" id="GO:0006935">
    <property type="term" value="P:chemotaxis"/>
    <property type="evidence" value="ECO:0007669"/>
    <property type="project" value="InterPro"/>
</dbReference>
<organism evidence="1 2">
    <name type="scientific">Suttonella ornithocola</name>
    <dbReference type="NCBI Taxonomy" id="279832"/>
    <lineage>
        <taxon>Bacteria</taxon>
        <taxon>Pseudomonadati</taxon>
        <taxon>Pseudomonadota</taxon>
        <taxon>Gammaproteobacteria</taxon>
        <taxon>Cardiobacteriales</taxon>
        <taxon>Cardiobacteriaceae</taxon>
        <taxon>Suttonella</taxon>
    </lineage>
</organism>
<keyword evidence="2" id="KW-1185">Reference proteome</keyword>
<evidence type="ECO:0000313" key="2">
    <source>
        <dbReference type="Proteomes" id="UP000254601"/>
    </source>
</evidence>